<name>A0A3S4VW45_MYCAU</name>
<proteinExistence type="predicted"/>
<dbReference type="AlphaFoldDB" id="A0A3S4VW45"/>
<sequence>MFTELQFVAVGAFLLWGLASALCDAFLPHDGVRTDRECTEGRRSEDSTTLSGRSVKN</sequence>
<protein>
    <submittedName>
        <fullName evidence="2">Uncharacterized protein</fullName>
    </submittedName>
</protein>
<evidence type="ECO:0000313" key="3">
    <source>
        <dbReference type="Proteomes" id="UP000279306"/>
    </source>
</evidence>
<keyword evidence="3" id="KW-1185">Reference proteome</keyword>
<feature type="compositionally biased region" description="Basic and acidic residues" evidence="1">
    <location>
        <begin position="36"/>
        <end position="46"/>
    </location>
</feature>
<accession>A0A3S4VW45</accession>
<dbReference type="RefSeq" id="WP_157866312.1">
    <property type="nucleotide sequence ID" value="NZ_JACKRV010000001.1"/>
</dbReference>
<feature type="compositionally biased region" description="Polar residues" evidence="1">
    <location>
        <begin position="47"/>
        <end position="57"/>
    </location>
</feature>
<dbReference type="Proteomes" id="UP000279306">
    <property type="component" value="Chromosome"/>
</dbReference>
<reference evidence="2 3" key="1">
    <citation type="submission" date="2018-12" db="EMBL/GenBank/DDBJ databases">
        <authorList>
            <consortium name="Pathogen Informatics"/>
        </authorList>
    </citation>
    <scope>NUCLEOTIDE SEQUENCE [LARGE SCALE GENOMIC DNA]</scope>
    <source>
        <strain evidence="2 3">NCTC10437</strain>
    </source>
</reference>
<dbReference type="EMBL" id="LR134356">
    <property type="protein sequence ID" value="VEG56787.1"/>
    <property type="molecule type" value="Genomic_DNA"/>
</dbReference>
<dbReference type="KEGG" id="mauu:NCTC10437_03784"/>
<gene>
    <name evidence="2" type="ORF">NCTC10437_03784</name>
</gene>
<evidence type="ECO:0000256" key="1">
    <source>
        <dbReference type="SAM" id="MobiDB-lite"/>
    </source>
</evidence>
<feature type="region of interest" description="Disordered" evidence="1">
    <location>
        <begin position="36"/>
        <end position="57"/>
    </location>
</feature>
<evidence type="ECO:0000313" key="2">
    <source>
        <dbReference type="EMBL" id="VEG56787.1"/>
    </source>
</evidence>
<organism evidence="2 3">
    <name type="scientific">Mycolicibacterium aurum</name>
    <name type="common">Mycobacterium aurum</name>
    <dbReference type="NCBI Taxonomy" id="1791"/>
    <lineage>
        <taxon>Bacteria</taxon>
        <taxon>Bacillati</taxon>
        <taxon>Actinomycetota</taxon>
        <taxon>Actinomycetes</taxon>
        <taxon>Mycobacteriales</taxon>
        <taxon>Mycobacteriaceae</taxon>
        <taxon>Mycolicibacterium</taxon>
    </lineage>
</organism>